<dbReference type="Proteomes" id="UP000599391">
    <property type="component" value="Unassembled WGS sequence"/>
</dbReference>
<dbReference type="Pfam" id="PF12146">
    <property type="entry name" value="Hydrolase_4"/>
    <property type="match status" value="1"/>
</dbReference>
<dbReference type="EMBL" id="JAECZB010000067">
    <property type="protein sequence ID" value="MBH8554205.1"/>
    <property type="molecule type" value="Genomic_DNA"/>
</dbReference>
<dbReference type="PRINTS" id="PR00111">
    <property type="entry name" value="ABHYDROLASE"/>
</dbReference>
<feature type="transmembrane region" description="Helical" evidence="1">
    <location>
        <begin position="12"/>
        <end position="37"/>
    </location>
</feature>
<keyword evidence="1" id="KW-0812">Transmembrane</keyword>
<protein>
    <submittedName>
        <fullName evidence="3">Alpha/beta fold hydrolase</fullName>
    </submittedName>
</protein>
<dbReference type="GO" id="GO:0016787">
    <property type="term" value="F:hydrolase activity"/>
    <property type="evidence" value="ECO:0007669"/>
    <property type="project" value="UniProtKB-KW"/>
</dbReference>
<comment type="caution">
    <text evidence="3">The sequence shown here is derived from an EMBL/GenBank/DDBJ whole genome shotgun (WGS) entry which is preliminary data.</text>
</comment>
<evidence type="ECO:0000313" key="3">
    <source>
        <dbReference type="EMBL" id="MBH8554205.1"/>
    </source>
</evidence>
<feature type="domain" description="Serine aminopeptidase S33" evidence="2">
    <location>
        <begin position="90"/>
        <end position="200"/>
    </location>
</feature>
<dbReference type="InterPro" id="IPR022742">
    <property type="entry name" value="Hydrolase_4"/>
</dbReference>
<organism evidence="3 4">
    <name type="scientific">Atlanticothrix silvestris CENA357</name>
    <dbReference type="NCBI Taxonomy" id="1725252"/>
    <lineage>
        <taxon>Bacteria</taxon>
        <taxon>Bacillati</taxon>
        <taxon>Cyanobacteriota</taxon>
        <taxon>Cyanophyceae</taxon>
        <taxon>Nostocales</taxon>
        <taxon>Nodulariaceae</taxon>
        <taxon>Atlanticothrix</taxon>
        <taxon>Atlanticothrix silvestris</taxon>
    </lineage>
</organism>
<gene>
    <name evidence="3" type="ORF">I8751_17915</name>
</gene>
<dbReference type="InterPro" id="IPR029058">
    <property type="entry name" value="AB_hydrolase_fold"/>
</dbReference>
<evidence type="ECO:0000259" key="2">
    <source>
        <dbReference type="Pfam" id="PF12146"/>
    </source>
</evidence>
<keyword evidence="1" id="KW-0472">Membrane</keyword>
<dbReference type="InterPro" id="IPR000073">
    <property type="entry name" value="AB_hydrolase_1"/>
</dbReference>
<dbReference type="Gene3D" id="3.40.50.1820">
    <property type="entry name" value="alpha/beta hydrolase"/>
    <property type="match status" value="1"/>
</dbReference>
<dbReference type="AlphaFoldDB" id="A0A8J7HJV3"/>
<name>A0A8J7HJV3_9CYAN</name>
<keyword evidence="4" id="KW-1185">Reference proteome</keyword>
<keyword evidence="3" id="KW-0378">Hydrolase</keyword>
<keyword evidence="1" id="KW-1133">Transmembrane helix</keyword>
<evidence type="ECO:0000256" key="1">
    <source>
        <dbReference type="SAM" id="Phobius"/>
    </source>
</evidence>
<reference evidence="3 4" key="1">
    <citation type="journal article" date="2021" name="Int. J. Syst. Evol. Microbiol.">
        <title>Amazonocrinis nigriterrae gen. nov., sp. nov., Atlanticothrix silvestris gen. nov., sp. nov. and Dendronalium phyllosphericum gen. nov., sp. nov., nostocacean cyanobacteria from Brazilian environments.</title>
        <authorList>
            <person name="Alvarenga D.O."/>
            <person name="Andreote A.P.D."/>
            <person name="Branco L.H.Z."/>
            <person name="Delbaje E."/>
            <person name="Cruz R.B."/>
            <person name="Varani A.M."/>
            <person name="Fiore M.F."/>
        </authorList>
    </citation>
    <scope>NUCLEOTIDE SEQUENCE [LARGE SCALE GENOMIC DNA]</scope>
    <source>
        <strain evidence="3 4">CENA357</strain>
    </source>
</reference>
<dbReference type="PANTHER" id="PTHR12277:SF81">
    <property type="entry name" value="PROTEIN ABHD13"/>
    <property type="match status" value="1"/>
</dbReference>
<sequence length="302" mass="34561">MIINKMKIIIQLWFQLLLWVSIVAAIAYFAICLFLFVQQPRFIFFPSSVIEKTPEFFNIPYEEVWLPVPVDSGKVERMHGWWLKSNQPDAKVLLYLHGNGINIGANLAHANRFHQLGFSVLLIDYRGYGRSEGDFPNEMRVYQDAFTAWNYLVKQQQIPPSQIVIYGHSLGGAIGIDLALKHPEAAGLIVESSFTSIRDLISYRNLFQIFPVDLILNQRFESIQKVPHLKVPVLFIHGTVDSTVPSFMSQKLYAAAPEPKTLILVPGAEHNNTAVVANMEYLQWIESFVHQIYARILFNTRQ</sequence>
<accession>A0A8J7HJV3</accession>
<evidence type="ECO:0000313" key="4">
    <source>
        <dbReference type="Proteomes" id="UP000599391"/>
    </source>
</evidence>
<proteinExistence type="predicted"/>
<dbReference type="PANTHER" id="PTHR12277">
    <property type="entry name" value="ALPHA/BETA HYDROLASE DOMAIN-CONTAINING PROTEIN"/>
    <property type="match status" value="1"/>
</dbReference>
<dbReference type="SUPFAM" id="SSF53474">
    <property type="entry name" value="alpha/beta-Hydrolases"/>
    <property type="match status" value="1"/>
</dbReference>